<dbReference type="EMBL" id="JXXK01000015">
    <property type="protein sequence ID" value="KJF39629.1"/>
    <property type="molecule type" value="Genomic_DNA"/>
</dbReference>
<keyword evidence="2 7" id="KW-0813">Transport</keyword>
<evidence type="ECO:0000256" key="6">
    <source>
        <dbReference type="ARBA" id="ARBA00023136"/>
    </source>
</evidence>
<dbReference type="PANTHER" id="PTHR43744">
    <property type="entry name" value="ABC TRANSPORTER PERMEASE PROTEIN MG189-RELATED-RELATED"/>
    <property type="match status" value="1"/>
</dbReference>
<evidence type="ECO:0000259" key="8">
    <source>
        <dbReference type="PROSITE" id="PS50928"/>
    </source>
</evidence>
<dbReference type="EMBL" id="VUNJ01000008">
    <property type="protein sequence ID" value="MST92066.1"/>
    <property type="molecule type" value="Genomic_DNA"/>
</dbReference>
<keyword evidence="4 7" id="KW-0812">Transmembrane</keyword>
<evidence type="ECO:0000256" key="4">
    <source>
        <dbReference type="ARBA" id="ARBA00022692"/>
    </source>
</evidence>
<dbReference type="Proteomes" id="UP000431913">
    <property type="component" value="Unassembled WGS sequence"/>
</dbReference>
<sequence>MSAVKRRKQKLGAGDRAFNIVLGGLTAVSVVVILYPLIFVLVASISDPMEIFQGNVWLWPKGFNLEAYKQVFRNGDIFTGYKNTLIYTVVGTLVTIIITFSAAYPLSRKKLYGRSKLMGFFLFTMFFSGGMIPTYLMVKNLGLYNTMWAVILVGTVSVYNIIVARTFMQNTIPEELYEAASMDGCGDIRVFFKMVLPLSAPILAVLVLFYGVNFWNSYFNGLIYLSERSAYPLQMFLREILLNNMADSMIDTAGMDISKFMVGESIKYAVIIVSSVPMLVLYPFLQKFFVKGVMIGAVKG</sequence>
<evidence type="ECO:0000256" key="2">
    <source>
        <dbReference type="ARBA" id="ARBA00022448"/>
    </source>
</evidence>
<dbReference type="Proteomes" id="UP000032483">
    <property type="component" value="Unassembled WGS sequence"/>
</dbReference>
<comment type="caution">
    <text evidence="9">The sequence shown here is derived from an EMBL/GenBank/DDBJ whole genome shotgun (WGS) entry which is preliminary data.</text>
</comment>
<keyword evidence="6 7" id="KW-0472">Membrane</keyword>
<dbReference type="PANTHER" id="PTHR43744:SF9">
    <property type="entry name" value="POLYGALACTURONAN_RHAMNOGALACTURONAN TRANSPORT SYSTEM PERMEASE PROTEIN YTCP"/>
    <property type="match status" value="1"/>
</dbReference>
<gene>
    <name evidence="10" type="ORF">ASJ35_05725</name>
    <name evidence="11" type="ORF">FYJ76_08980</name>
    <name evidence="9" type="ORF">TQ39_11330</name>
</gene>
<feature type="transmembrane region" description="Helical" evidence="7">
    <location>
        <begin position="142"/>
        <end position="162"/>
    </location>
</feature>
<feature type="transmembrane region" description="Helical" evidence="7">
    <location>
        <begin position="265"/>
        <end position="285"/>
    </location>
</feature>
<dbReference type="CDD" id="cd06261">
    <property type="entry name" value="TM_PBP2"/>
    <property type="match status" value="1"/>
</dbReference>
<reference evidence="9" key="1">
    <citation type="submission" date="2015-02" db="EMBL/GenBank/DDBJ databases">
        <title>A novel member of the family Ruminococcaceae isolated from human feces.</title>
        <authorList>
            <person name="Shkoporov A.N."/>
            <person name="Chaplin A.V."/>
            <person name="Motuzova O.V."/>
            <person name="Kafarskaia L.I."/>
            <person name="Khokhlova E.V."/>
            <person name="Efimov B.A."/>
        </authorList>
    </citation>
    <scope>NUCLEOTIDE SEQUENCE [LARGE SCALE GENOMIC DNA]</scope>
    <source>
        <strain evidence="9">585-1</strain>
    </source>
</reference>
<dbReference type="Gene3D" id="1.10.3720.10">
    <property type="entry name" value="MetI-like"/>
    <property type="match status" value="1"/>
</dbReference>
<evidence type="ECO:0000313" key="11">
    <source>
        <dbReference type="EMBL" id="MST92066.1"/>
    </source>
</evidence>
<dbReference type="Proteomes" id="UP000053433">
    <property type="component" value="Unassembled WGS sequence"/>
</dbReference>
<keyword evidence="3" id="KW-1003">Cell membrane</keyword>
<comment type="similarity">
    <text evidence="7">Belongs to the binding-protein-dependent transport system permease family.</text>
</comment>
<feature type="transmembrane region" description="Helical" evidence="7">
    <location>
        <begin position="117"/>
        <end position="136"/>
    </location>
</feature>
<reference evidence="11 14" key="3">
    <citation type="submission" date="2019-08" db="EMBL/GenBank/DDBJ databases">
        <title>In-depth cultivation of the pig gut microbiome towards novel bacterial diversity and tailored functional studies.</title>
        <authorList>
            <person name="Wylensek D."/>
            <person name="Hitch T.C.A."/>
            <person name="Clavel T."/>
        </authorList>
    </citation>
    <scope>NUCLEOTIDE SEQUENCE [LARGE SCALE GENOMIC DNA]</scope>
    <source>
        <strain evidence="11 14">WCA3-601-WT-6J</strain>
    </source>
</reference>
<dbReference type="AlphaFoldDB" id="A0A0D8IYP7"/>
<feature type="domain" description="ABC transmembrane type-1" evidence="8">
    <location>
        <begin position="81"/>
        <end position="285"/>
    </location>
</feature>
<evidence type="ECO:0000313" key="12">
    <source>
        <dbReference type="Proteomes" id="UP000032483"/>
    </source>
</evidence>
<keyword evidence="12" id="KW-1185">Reference proteome</keyword>
<evidence type="ECO:0000256" key="3">
    <source>
        <dbReference type="ARBA" id="ARBA00022475"/>
    </source>
</evidence>
<evidence type="ECO:0000313" key="9">
    <source>
        <dbReference type="EMBL" id="KJF39629.1"/>
    </source>
</evidence>
<evidence type="ECO:0000313" key="13">
    <source>
        <dbReference type="Proteomes" id="UP000053433"/>
    </source>
</evidence>
<evidence type="ECO:0000256" key="5">
    <source>
        <dbReference type="ARBA" id="ARBA00022989"/>
    </source>
</evidence>
<dbReference type="GO" id="GO:0055085">
    <property type="term" value="P:transmembrane transport"/>
    <property type="evidence" value="ECO:0007669"/>
    <property type="project" value="InterPro"/>
</dbReference>
<feature type="transmembrane region" description="Helical" evidence="7">
    <location>
        <begin position="20"/>
        <end position="45"/>
    </location>
</feature>
<feature type="transmembrane region" description="Helical" evidence="7">
    <location>
        <begin position="85"/>
        <end position="105"/>
    </location>
</feature>
<evidence type="ECO:0000313" key="14">
    <source>
        <dbReference type="Proteomes" id="UP000431913"/>
    </source>
</evidence>
<dbReference type="RefSeq" id="WP_050005587.1">
    <property type="nucleotide sequence ID" value="NZ_CAQJQL010000024.1"/>
</dbReference>
<dbReference type="InterPro" id="IPR000515">
    <property type="entry name" value="MetI-like"/>
</dbReference>
<dbReference type="SUPFAM" id="SSF161098">
    <property type="entry name" value="MetI-like"/>
    <property type="match status" value="1"/>
</dbReference>
<comment type="subcellular location">
    <subcellularLocation>
        <location evidence="1 7">Cell membrane</location>
        <topology evidence="1 7">Multi-pass membrane protein</topology>
    </subcellularLocation>
</comment>
<dbReference type="InterPro" id="IPR035906">
    <property type="entry name" value="MetI-like_sf"/>
</dbReference>
<dbReference type="EMBL" id="LMUA01000005">
    <property type="protein sequence ID" value="KUE77065.1"/>
    <property type="molecule type" value="Genomic_DNA"/>
</dbReference>
<evidence type="ECO:0000256" key="1">
    <source>
        <dbReference type="ARBA" id="ARBA00004651"/>
    </source>
</evidence>
<dbReference type="GO" id="GO:0005886">
    <property type="term" value="C:plasma membrane"/>
    <property type="evidence" value="ECO:0007669"/>
    <property type="project" value="UniProtKB-SubCell"/>
</dbReference>
<evidence type="ECO:0000313" key="10">
    <source>
        <dbReference type="EMBL" id="KUE77065.1"/>
    </source>
</evidence>
<dbReference type="Pfam" id="PF00528">
    <property type="entry name" value="BPD_transp_1"/>
    <property type="match status" value="1"/>
</dbReference>
<evidence type="ECO:0000256" key="7">
    <source>
        <dbReference type="RuleBase" id="RU363032"/>
    </source>
</evidence>
<feature type="transmembrane region" description="Helical" evidence="7">
    <location>
        <begin position="190"/>
        <end position="212"/>
    </location>
</feature>
<keyword evidence="5 7" id="KW-1133">Transmembrane helix</keyword>
<accession>A0A0D8IYP7</accession>
<proteinExistence type="inferred from homology"/>
<dbReference type="PATRIC" id="fig|1550024.3.peg.2579"/>
<dbReference type="GeneID" id="42857173"/>
<name>A0A0D8IYP7_9FIRM</name>
<reference evidence="10 13" key="2">
    <citation type="submission" date="2015-10" db="EMBL/GenBank/DDBJ databases">
        <title>A novel member of the family Ruminococcaceae isolated from human faeces.</title>
        <authorList>
            <person name="Shkoporov A.N."/>
            <person name="Chaplin A.V."/>
            <person name="Motuzova O.V."/>
            <person name="Kafarskaia L.I."/>
            <person name="Efimov B.A."/>
        </authorList>
    </citation>
    <scope>NUCLEOTIDE SEQUENCE [LARGE SCALE GENOMIC DNA]</scope>
    <source>
        <strain evidence="10 13">668</strain>
    </source>
</reference>
<organism evidence="9 12">
    <name type="scientific">Ruthenibacterium lactatiformans</name>
    <dbReference type="NCBI Taxonomy" id="1550024"/>
    <lineage>
        <taxon>Bacteria</taxon>
        <taxon>Bacillati</taxon>
        <taxon>Bacillota</taxon>
        <taxon>Clostridia</taxon>
        <taxon>Eubacteriales</taxon>
        <taxon>Oscillospiraceae</taxon>
        <taxon>Ruthenibacterium</taxon>
    </lineage>
</organism>
<dbReference type="PROSITE" id="PS50928">
    <property type="entry name" value="ABC_TM1"/>
    <property type="match status" value="1"/>
</dbReference>
<protein>
    <submittedName>
        <fullName evidence="11">Carbohydrate ABC transporter permease</fullName>
    </submittedName>
    <submittedName>
        <fullName evidence="9">Sugar ABC transporter permease</fullName>
    </submittedName>
</protein>
<accession>A0A0W7TT95</accession>